<organism evidence="2 3">
    <name type="scientific">Roridomyces roridus</name>
    <dbReference type="NCBI Taxonomy" id="1738132"/>
    <lineage>
        <taxon>Eukaryota</taxon>
        <taxon>Fungi</taxon>
        <taxon>Dikarya</taxon>
        <taxon>Basidiomycota</taxon>
        <taxon>Agaricomycotina</taxon>
        <taxon>Agaricomycetes</taxon>
        <taxon>Agaricomycetidae</taxon>
        <taxon>Agaricales</taxon>
        <taxon>Marasmiineae</taxon>
        <taxon>Mycenaceae</taxon>
        <taxon>Roridomyces</taxon>
    </lineage>
</organism>
<protein>
    <submittedName>
        <fullName evidence="2">Uncharacterized protein</fullName>
    </submittedName>
</protein>
<feature type="transmembrane region" description="Helical" evidence="1">
    <location>
        <begin position="161"/>
        <end position="183"/>
    </location>
</feature>
<keyword evidence="3" id="KW-1185">Reference proteome</keyword>
<dbReference type="Proteomes" id="UP001221142">
    <property type="component" value="Unassembled WGS sequence"/>
</dbReference>
<evidence type="ECO:0000256" key="1">
    <source>
        <dbReference type="SAM" id="Phobius"/>
    </source>
</evidence>
<proteinExistence type="predicted"/>
<reference evidence="2" key="1">
    <citation type="submission" date="2023-03" db="EMBL/GenBank/DDBJ databases">
        <title>Massive genome expansion in bonnet fungi (Mycena s.s.) driven by repeated elements and novel gene families across ecological guilds.</title>
        <authorList>
            <consortium name="Lawrence Berkeley National Laboratory"/>
            <person name="Harder C.B."/>
            <person name="Miyauchi S."/>
            <person name="Viragh M."/>
            <person name="Kuo A."/>
            <person name="Thoen E."/>
            <person name="Andreopoulos B."/>
            <person name="Lu D."/>
            <person name="Skrede I."/>
            <person name="Drula E."/>
            <person name="Henrissat B."/>
            <person name="Morin E."/>
            <person name="Kohler A."/>
            <person name="Barry K."/>
            <person name="LaButti K."/>
            <person name="Morin E."/>
            <person name="Salamov A."/>
            <person name="Lipzen A."/>
            <person name="Mereny Z."/>
            <person name="Hegedus B."/>
            <person name="Baldrian P."/>
            <person name="Stursova M."/>
            <person name="Weitz H."/>
            <person name="Taylor A."/>
            <person name="Grigoriev I.V."/>
            <person name="Nagy L.G."/>
            <person name="Martin F."/>
            <person name="Kauserud H."/>
        </authorList>
    </citation>
    <scope>NUCLEOTIDE SEQUENCE</scope>
    <source>
        <strain evidence="2">9284</strain>
    </source>
</reference>
<evidence type="ECO:0000313" key="2">
    <source>
        <dbReference type="EMBL" id="KAJ7614443.1"/>
    </source>
</evidence>
<dbReference type="AlphaFoldDB" id="A0AAD7FES5"/>
<keyword evidence="1" id="KW-1133">Transmembrane helix</keyword>
<comment type="caution">
    <text evidence="2">The sequence shown here is derived from an EMBL/GenBank/DDBJ whole genome shotgun (WGS) entry which is preliminary data.</text>
</comment>
<feature type="transmembrane region" description="Helical" evidence="1">
    <location>
        <begin position="65"/>
        <end position="88"/>
    </location>
</feature>
<dbReference type="EMBL" id="JARKIF010000026">
    <property type="protein sequence ID" value="KAJ7614443.1"/>
    <property type="molecule type" value="Genomic_DNA"/>
</dbReference>
<accession>A0AAD7FES5</accession>
<sequence length="225" mass="23775">MAPAQAQQIIRLSWTTILESFLPSYYLCLLYPLVVVVIPTLPPATSTAMWIQIPLRLLNKCMQTLAAVCFLSLLVLVYFSATSAYIWIADGHTSADADAPTAVELEHGVASAPTRTEAPAPLALTLRTLLNFALNLSVVATYTLSRGVLAFESSAPANATAAGVFVLHGLAVLGVTGIAAGALSLSVVDHVEEQRRAVLDTVPGQGQVELSKDRKEFVPSLCASG</sequence>
<feature type="transmembrane region" description="Helical" evidence="1">
    <location>
        <begin position="24"/>
        <end position="44"/>
    </location>
</feature>
<name>A0AAD7FES5_9AGAR</name>
<feature type="transmembrane region" description="Helical" evidence="1">
    <location>
        <begin position="129"/>
        <end position="149"/>
    </location>
</feature>
<gene>
    <name evidence="2" type="ORF">FB45DRAFT_1035925</name>
</gene>
<evidence type="ECO:0000313" key="3">
    <source>
        <dbReference type="Proteomes" id="UP001221142"/>
    </source>
</evidence>
<keyword evidence="1" id="KW-0472">Membrane</keyword>
<keyword evidence="1" id="KW-0812">Transmembrane</keyword>